<keyword evidence="1" id="KW-0472">Membrane</keyword>
<evidence type="ECO:0000313" key="3">
    <source>
        <dbReference type="Proteomes" id="UP000215301"/>
    </source>
</evidence>
<dbReference type="AlphaFoldDB" id="A0A231VL82"/>
<evidence type="ECO:0000256" key="1">
    <source>
        <dbReference type="SAM" id="Phobius"/>
    </source>
</evidence>
<comment type="caution">
    <text evidence="2">The sequence shown here is derived from an EMBL/GenBank/DDBJ whole genome shotgun (WGS) entry which is preliminary data.</text>
</comment>
<name>A0A231VL82_THETR</name>
<feature type="transmembrane region" description="Helical" evidence="1">
    <location>
        <begin position="77"/>
        <end position="101"/>
    </location>
</feature>
<keyword evidence="1" id="KW-0812">Transmembrane</keyword>
<reference evidence="2 3" key="1">
    <citation type="submission" date="2017-06" db="EMBL/GenBank/DDBJ databases">
        <title>Isolation and characterization of a thermophilic and butanogenic Thermoanaerobacterium thermosaccharolyticum M5 capable of efficient degradation of hemicellulose.</title>
        <authorList>
            <person name="Xin F."/>
            <person name="Jiang Y."/>
        </authorList>
    </citation>
    <scope>NUCLEOTIDE SEQUENCE [LARGE SCALE GENOMIC DNA]</scope>
    <source>
        <strain evidence="2 3">M5</strain>
    </source>
</reference>
<proteinExistence type="predicted"/>
<gene>
    <name evidence="2" type="ORF">CE561_03530</name>
</gene>
<feature type="transmembrane region" description="Helical" evidence="1">
    <location>
        <begin position="53"/>
        <end position="71"/>
    </location>
</feature>
<dbReference type="GeneID" id="93864648"/>
<organism evidence="2 3">
    <name type="scientific">Thermoanaerobacterium thermosaccharolyticum</name>
    <name type="common">Clostridium thermosaccharolyticum</name>
    <dbReference type="NCBI Taxonomy" id="1517"/>
    <lineage>
        <taxon>Bacteria</taxon>
        <taxon>Bacillati</taxon>
        <taxon>Bacillota</taxon>
        <taxon>Clostridia</taxon>
        <taxon>Thermoanaerobacterales</taxon>
        <taxon>Thermoanaerobacteraceae</taxon>
        <taxon>Thermoanaerobacterium</taxon>
    </lineage>
</organism>
<dbReference type="EMBL" id="NKHD01000008">
    <property type="protein sequence ID" value="OXT08930.1"/>
    <property type="molecule type" value="Genomic_DNA"/>
</dbReference>
<dbReference type="RefSeq" id="WP_013298286.1">
    <property type="nucleotide sequence ID" value="NZ_CP117252.1"/>
</dbReference>
<dbReference type="Proteomes" id="UP000215301">
    <property type="component" value="Unassembled WGS sequence"/>
</dbReference>
<keyword evidence="1" id="KW-1133">Transmembrane helix</keyword>
<sequence length="104" mass="11689">MKKSNKLNKSKKNMLNEKLKDLDEWEENQYNPGYYIGTGRVSKPIKGIGKNPVIQLSIGLIILISSIIAIIDSANVLNIISFAIPIIIGFILVYSAIIRLINYR</sequence>
<accession>A0A231VL82</accession>
<evidence type="ECO:0000313" key="2">
    <source>
        <dbReference type="EMBL" id="OXT08930.1"/>
    </source>
</evidence>
<protein>
    <submittedName>
        <fullName evidence="2">Uncharacterized protein</fullName>
    </submittedName>
</protein>